<keyword evidence="3" id="KW-1185">Reference proteome</keyword>
<organism evidence="2 3">
    <name type="scientific">Actinidia rufa</name>
    <dbReference type="NCBI Taxonomy" id="165716"/>
    <lineage>
        <taxon>Eukaryota</taxon>
        <taxon>Viridiplantae</taxon>
        <taxon>Streptophyta</taxon>
        <taxon>Embryophyta</taxon>
        <taxon>Tracheophyta</taxon>
        <taxon>Spermatophyta</taxon>
        <taxon>Magnoliopsida</taxon>
        <taxon>eudicotyledons</taxon>
        <taxon>Gunneridae</taxon>
        <taxon>Pentapetalae</taxon>
        <taxon>asterids</taxon>
        <taxon>Ericales</taxon>
        <taxon>Actinidiaceae</taxon>
        <taxon>Actinidia</taxon>
    </lineage>
</organism>
<dbReference type="AlphaFoldDB" id="A0A7J0FYU7"/>
<reference evidence="2 3" key="1">
    <citation type="submission" date="2019-07" db="EMBL/GenBank/DDBJ databases">
        <title>De Novo Assembly of kiwifruit Actinidia rufa.</title>
        <authorList>
            <person name="Sugita-Konishi S."/>
            <person name="Sato K."/>
            <person name="Mori E."/>
            <person name="Abe Y."/>
            <person name="Kisaki G."/>
            <person name="Hamano K."/>
            <person name="Suezawa K."/>
            <person name="Otani M."/>
            <person name="Fukuda T."/>
            <person name="Manabe T."/>
            <person name="Gomi K."/>
            <person name="Tabuchi M."/>
            <person name="Akimitsu K."/>
            <person name="Kataoka I."/>
        </authorList>
    </citation>
    <scope>NUCLEOTIDE SEQUENCE [LARGE SCALE GENOMIC DNA]</scope>
    <source>
        <strain evidence="3">cv. Fuchu</strain>
    </source>
</reference>
<evidence type="ECO:0000313" key="3">
    <source>
        <dbReference type="Proteomes" id="UP000585474"/>
    </source>
</evidence>
<evidence type="ECO:0000313" key="2">
    <source>
        <dbReference type="EMBL" id="GFZ03108.1"/>
    </source>
</evidence>
<proteinExistence type="predicted"/>
<comment type="caution">
    <text evidence="2">The sequence shown here is derived from an EMBL/GenBank/DDBJ whole genome shotgun (WGS) entry which is preliminary data.</text>
</comment>
<name>A0A7J0FYU7_9ERIC</name>
<dbReference type="Proteomes" id="UP000585474">
    <property type="component" value="Unassembled WGS sequence"/>
</dbReference>
<evidence type="ECO:0000256" key="1">
    <source>
        <dbReference type="SAM" id="MobiDB-lite"/>
    </source>
</evidence>
<feature type="compositionally biased region" description="Basic and acidic residues" evidence="1">
    <location>
        <begin position="73"/>
        <end position="82"/>
    </location>
</feature>
<dbReference type="EMBL" id="BJWL01000015">
    <property type="protein sequence ID" value="GFZ03108.1"/>
    <property type="molecule type" value="Genomic_DNA"/>
</dbReference>
<feature type="region of interest" description="Disordered" evidence="1">
    <location>
        <begin position="162"/>
        <end position="181"/>
    </location>
</feature>
<sequence length="181" mass="20888">MSHTSCAIRFLQAKKRRKDGIEENRKHEDSIRSLSFLHIPFFSGSKQRITKSRTSPGLRWQDSLPDSAPQARRSMEGERRDSAPPAMTERAKPRRAKTTAPLESCPSKVNYWLYNTLFGAGRWSRIWPSPGFLLPPLSFSRVWHHFYFPDFFSKRPPNPATAGYVTDRGYPRPWSRGPPRG</sequence>
<feature type="region of interest" description="Disordered" evidence="1">
    <location>
        <begin position="52"/>
        <end position="101"/>
    </location>
</feature>
<accession>A0A7J0FYU7</accession>
<gene>
    <name evidence="2" type="ORF">Acr_15g0017160</name>
</gene>
<protein>
    <submittedName>
        <fullName evidence="2">Uncharacterized protein</fullName>
    </submittedName>
</protein>